<dbReference type="PROSITE" id="PS51935">
    <property type="entry name" value="NLPC_P60"/>
    <property type="match status" value="1"/>
</dbReference>
<evidence type="ECO:0000256" key="3">
    <source>
        <dbReference type="ARBA" id="ARBA00022801"/>
    </source>
</evidence>
<comment type="similarity">
    <text evidence="1">Belongs to the peptidase C40 family.</text>
</comment>
<dbReference type="PANTHER" id="PTHR47359">
    <property type="entry name" value="PEPTIDOGLYCAN DL-ENDOPEPTIDASE CWLO"/>
    <property type="match status" value="1"/>
</dbReference>
<dbReference type="EMBL" id="CP109441">
    <property type="protein sequence ID" value="WUV51186.1"/>
    <property type="molecule type" value="Genomic_DNA"/>
</dbReference>
<keyword evidence="4" id="KW-0788">Thiol protease</keyword>
<organism evidence="6 7">
    <name type="scientific">Nocardia vinacea</name>
    <dbReference type="NCBI Taxonomy" id="96468"/>
    <lineage>
        <taxon>Bacteria</taxon>
        <taxon>Bacillati</taxon>
        <taxon>Actinomycetota</taxon>
        <taxon>Actinomycetes</taxon>
        <taxon>Mycobacteriales</taxon>
        <taxon>Nocardiaceae</taxon>
        <taxon>Nocardia</taxon>
    </lineage>
</organism>
<feature type="domain" description="NlpC/P60" evidence="5">
    <location>
        <begin position="30"/>
        <end position="143"/>
    </location>
</feature>
<protein>
    <submittedName>
        <fullName evidence="6">C40 family peptidase</fullName>
    </submittedName>
</protein>
<dbReference type="InterPro" id="IPR038765">
    <property type="entry name" value="Papain-like_cys_pep_sf"/>
</dbReference>
<evidence type="ECO:0000313" key="6">
    <source>
        <dbReference type="EMBL" id="WUV51186.1"/>
    </source>
</evidence>
<dbReference type="Gene3D" id="3.90.1720.10">
    <property type="entry name" value="endopeptidase domain like (from Nostoc punctiforme)"/>
    <property type="match status" value="1"/>
</dbReference>
<evidence type="ECO:0000259" key="5">
    <source>
        <dbReference type="PROSITE" id="PS51935"/>
    </source>
</evidence>
<dbReference type="InterPro" id="IPR000064">
    <property type="entry name" value="NLP_P60_dom"/>
</dbReference>
<name>A0ABZ1ZAU8_9NOCA</name>
<accession>A0ABZ1ZAU8</accession>
<dbReference type="Pfam" id="PF00877">
    <property type="entry name" value="NLPC_P60"/>
    <property type="match status" value="1"/>
</dbReference>
<reference evidence="6" key="1">
    <citation type="submission" date="2022-10" db="EMBL/GenBank/DDBJ databases">
        <title>The complete genomes of actinobacterial strains from the NBC collection.</title>
        <authorList>
            <person name="Joergensen T.S."/>
            <person name="Alvarez Arevalo M."/>
            <person name="Sterndorff E.B."/>
            <person name="Faurdal D."/>
            <person name="Vuksanovic O."/>
            <person name="Mourched A.-S."/>
            <person name="Charusanti P."/>
            <person name="Shaw S."/>
            <person name="Blin K."/>
            <person name="Weber T."/>
        </authorList>
    </citation>
    <scope>NUCLEOTIDE SEQUENCE</scope>
    <source>
        <strain evidence="6">NBC_01482</strain>
    </source>
</reference>
<keyword evidence="3" id="KW-0378">Hydrolase</keyword>
<dbReference type="Proteomes" id="UP001432062">
    <property type="component" value="Chromosome"/>
</dbReference>
<evidence type="ECO:0000256" key="2">
    <source>
        <dbReference type="ARBA" id="ARBA00022670"/>
    </source>
</evidence>
<keyword evidence="2" id="KW-0645">Protease</keyword>
<sequence length="143" mass="14814">MFRAGIAYLSGVLGIKPPASPPTPAVVPERTHGAVAVDAARGKVGTGYSMGATGPDAFDCSGLVQWSYKQAGVKVPRTSYEQLSAGTPVARDELEPGDVVAFYGGDHSALYAGDDKVIHASTYGTGVIMSPMSSMPYAGARRY</sequence>
<dbReference type="PANTHER" id="PTHR47359:SF3">
    <property type="entry name" value="NLP_P60 DOMAIN-CONTAINING PROTEIN-RELATED"/>
    <property type="match status" value="1"/>
</dbReference>
<proteinExistence type="inferred from homology"/>
<evidence type="ECO:0000313" key="7">
    <source>
        <dbReference type="Proteomes" id="UP001432062"/>
    </source>
</evidence>
<dbReference type="InterPro" id="IPR051794">
    <property type="entry name" value="PG_Endopeptidase_C40"/>
</dbReference>
<gene>
    <name evidence="6" type="ORF">OG563_22335</name>
</gene>
<evidence type="ECO:0000256" key="4">
    <source>
        <dbReference type="ARBA" id="ARBA00022807"/>
    </source>
</evidence>
<keyword evidence="7" id="KW-1185">Reference proteome</keyword>
<evidence type="ECO:0000256" key="1">
    <source>
        <dbReference type="ARBA" id="ARBA00007074"/>
    </source>
</evidence>
<dbReference type="SUPFAM" id="SSF54001">
    <property type="entry name" value="Cysteine proteinases"/>
    <property type="match status" value="1"/>
</dbReference>